<gene>
    <name evidence="1" type="ORF">EVAR_80404_1</name>
</gene>
<proteinExistence type="predicted"/>
<dbReference type="EMBL" id="BGZK01000344">
    <property type="protein sequence ID" value="GBP38121.1"/>
    <property type="molecule type" value="Genomic_DNA"/>
</dbReference>
<accession>A0A4C1VI03</accession>
<dbReference type="Proteomes" id="UP000299102">
    <property type="component" value="Unassembled WGS sequence"/>
</dbReference>
<keyword evidence="2" id="KW-1185">Reference proteome</keyword>
<evidence type="ECO:0000313" key="1">
    <source>
        <dbReference type="EMBL" id="GBP38121.1"/>
    </source>
</evidence>
<evidence type="ECO:0000313" key="2">
    <source>
        <dbReference type="Proteomes" id="UP000299102"/>
    </source>
</evidence>
<organism evidence="1 2">
    <name type="scientific">Eumeta variegata</name>
    <name type="common">Bagworm moth</name>
    <name type="synonym">Eumeta japonica</name>
    <dbReference type="NCBI Taxonomy" id="151549"/>
    <lineage>
        <taxon>Eukaryota</taxon>
        <taxon>Metazoa</taxon>
        <taxon>Ecdysozoa</taxon>
        <taxon>Arthropoda</taxon>
        <taxon>Hexapoda</taxon>
        <taxon>Insecta</taxon>
        <taxon>Pterygota</taxon>
        <taxon>Neoptera</taxon>
        <taxon>Endopterygota</taxon>
        <taxon>Lepidoptera</taxon>
        <taxon>Glossata</taxon>
        <taxon>Ditrysia</taxon>
        <taxon>Tineoidea</taxon>
        <taxon>Psychidae</taxon>
        <taxon>Oiketicinae</taxon>
        <taxon>Eumeta</taxon>
    </lineage>
</organism>
<sequence length="313" mass="35493">MCSRSTELRFWYYQYLESAAAFGDLRTSGLSANCFDCRNSSQINCFDNRLNVVGDIVDTRRREDPPSVKRGDELNRGSEAVRCSPHRVLRPFWGTFLAIEVAEENDGIPWDEKGFYIASEVVDNGNGRERVNVSLITVRHRPSFYPAGVFGRKRLGSIESIRVHRAVTALLAPATRDTVLNVKTNGGRGRRNSRLKAKAAAYHDAALIWGEHTPRLAAINSQSYSAMEKPYCIASSQTLSTGEIWALPLRSCWLTSDLPAQFRKYNRPYTVGNANFMVGVRVSTLHRVVIDRPRRFKTFLFRFHALRMRKTIA</sequence>
<dbReference type="AlphaFoldDB" id="A0A4C1VI03"/>
<name>A0A4C1VI03_EUMVA</name>
<comment type="caution">
    <text evidence="1">The sequence shown here is derived from an EMBL/GenBank/DDBJ whole genome shotgun (WGS) entry which is preliminary data.</text>
</comment>
<reference evidence="1 2" key="1">
    <citation type="journal article" date="2019" name="Commun. Biol.">
        <title>The bagworm genome reveals a unique fibroin gene that provides high tensile strength.</title>
        <authorList>
            <person name="Kono N."/>
            <person name="Nakamura H."/>
            <person name="Ohtoshi R."/>
            <person name="Tomita M."/>
            <person name="Numata K."/>
            <person name="Arakawa K."/>
        </authorList>
    </citation>
    <scope>NUCLEOTIDE SEQUENCE [LARGE SCALE GENOMIC DNA]</scope>
</reference>
<protein>
    <submittedName>
        <fullName evidence="1">Uncharacterized protein</fullName>
    </submittedName>
</protein>